<evidence type="ECO:0000313" key="1">
    <source>
        <dbReference type="EMBL" id="OUJ12365.1"/>
    </source>
</evidence>
<proteinExistence type="predicted"/>
<protein>
    <submittedName>
        <fullName evidence="1">Uncharacterized protein</fullName>
    </submittedName>
</protein>
<evidence type="ECO:0000313" key="2">
    <source>
        <dbReference type="Proteomes" id="UP000194931"/>
    </source>
</evidence>
<keyword evidence="2" id="KW-1185">Reference proteome</keyword>
<reference evidence="2" key="1">
    <citation type="submission" date="2014-06" db="EMBL/GenBank/DDBJ databases">
        <authorList>
            <person name="Winans N.J."/>
            <person name="Newell P.D."/>
            <person name="Douglas A.E."/>
        </authorList>
    </citation>
    <scope>NUCLEOTIDE SEQUENCE [LARGE SCALE GENOMIC DNA]</scope>
</reference>
<gene>
    <name evidence="1" type="ORF">HK26_02905</name>
</gene>
<organism evidence="1 2">
    <name type="scientific">Acetobacter okinawensis</name>
    <dbReference type="NCBI Taxonomy" id="1076594"/>
    <lineage>
        <taxon>Bacteria</taxon>
        <taxon>Pseudomonadati</taxon>
        <taxon>Pseudomonadota</taxon>
        <taxon>Alphaproteobacteria</taxon>
        <taxon>Acetobacterales</taxon>
        <taxon>Acetobacteraceae</taxon>
        <taxon>Acetobacter</taxon>
    </lineage>
</organism>
<dbReference type="AlphaFoldDB" id="A0A252BTT3"/>
<sequence>MARLIFGVCHRLSGAGRPGAVVRRTWGGSAGVGVTPDQVMHFYLYSNAQHACAWARMQGRSAVVEHWGARGHMEPGMQPHLCSFAPKGGGEPRPAGY</sequence>
<name>A0A252BTT3_9PROT</name>
<dbReference type="Proteomes" id="UP000194931">
    <property type="component" value="Unassembled WGS sequence"/>
</dbReference>
<dbReference type="EMBL" id="JOPJ01000016">
    <property type="protein sequence ID" value="OUJ12365.1"/>
    <property type="molecule type" value="Genomic_DNA"/>
</dbReference>
<comment type="caution">
    <text evidence="1">The sequence shown here is derived from an EMBL/GenBank/DDBJ whole genome shotgun (WGS) entry which is preliminary data.</text>
</comment>
<accession>A0A252BTT3</accession>